<sequence length="106" mass="11082">MDLFEITSDKTSVSAEGICLNCTGSGLWSGVPSVYPVANGVGSADWAAGKFYSGGYTSLGNRYIMKATIRKSGSADAGECPQGSFKGTCEVLYEVNWSDAAFSLTN</sequence>
<gene>
    <name evidence="1" type="ORF">A3H15_01505</name>
</gene>
<proteinExistence type="predicted"/>
<name>A0A1F6FLH2_9BACT</name>
<evidence type="ECO:0000313" key="1">
    <source>
        <dbReference type="EMBL" id="OGG86729.1"/>
    </source>
</evidence>
<organism evidence="1 2">
    <name type="scientific">Candidatus Kaiserbacteria bacterium RIFCSPLOWO2_12_FULL_50_28</name>
    <dbReference type="NCBI Taxonomy" id="1798527"/>
    <lineage>
        <taxon>Bacteria</taxon>
        <taxon>Candidatus Kaiseribacteriota</taxon>
    </lineage>
</organism>
<reference evidence="1 2" key="1">
    <citation type="journal article" date="2016" name="Nat. Commun.">
        <title>Thousands of microbial genomes shed light on interconnected biogeochemical processes in an aquifer system.</title>
        <authorList>
            <person name="Anantharaman K."/>
            <person name="Brown C.T."/>
            <person name="Hug L.A."/>
            <person name="Sharon I."/>
            <person name="Castelle C.J."/>
            <person name="Probst A.J."/>
            <person name="Thomas B.C."/>
            <person name="Singh A."/>
            <person name="Wilkins M.J."/>
            <person name="Karaoz U."/>
            <person name="Brodie E.L."/>
            <person name="Williams K.H."/>
            <person name="Hubbard S.S."/>
            <person name="Banfield J.F."/>
        </authorList>
    </citation>
    <scope>NUCLEOTIDE SEQUENCE [LARGE SCALE GENOMIC DNA]</scope>
</reference>
<accession>A0A1F6FLH2</accession>
<dbReference type="EMBL" id="MFMO01000045">
    <property type="protein sequence ID" value="OGG86729.1"/>
    <property type="molecule type" value="Genomic_DNA"/>
</dbReference>
<dbReference type="AlphaFoldDB" id="A0A1F6FLH2"/>
<protein>
    <submittedName>
        <fullName evidence="1">Uncharacterized protein</fullName>
    </submittedName>
</protein>
<dbReference type="Proteomes" id="UP000177968">
    <property type="component" value="Unassembled WGS sequence"/>
</dbReference>
<evidence type="ECO:0000313" key="2">
    <source>
        <dbReference type="Proteomes" id="UP000177968"/>
    </source>
</evidence>
<comment type="caution">
    <text evidence="1">The sequence shown here is derived from an EMBL/GenBank/DDBJ whole genome shotgun (WGS) entry which is preliminary data.</text>
</comment>